<sequence length="144" mass="15471">MSRKIVVGYDGSAASQRALDFAITRATAQGDSIIIAHVLEWSPYSFLTPSEIEERHKRRKEELDRAETAIITPMMKKVEAAGVPVTSTLKYGHIADTLCKIAEDEGAALIFIGRMGQSGLSSRIFGSVAGTLAQVSPVPVTIVP</sequence>
<feature type="domain" description="UspA" evidence="2">
    <location>
        <begin position="1"/>
        <end position="144"/>
    </location>
</feature>
<dbReference type="Pfam" id="PF00582">
    <property type="entry name" value="Usp"/>
    <property type="match status" value="1"/>
</dbReference>
<dbReference type="OrthoDB" id="5186731at2"/>
<keyword evidence="4" id="KW-1185">Reference proteome</keyword>
<protein>
    <submittedName>
        <fullName evidence="3">Nucleotide-binding universal stress protein, UspA family</fullName>
    </submittedName>
</protein>
<reference evidence="3 4" key="1">
    <citation type="submission" date="2016-10" db="EMBL/GenBank/DDBJ databases">
        <authorList>
            <person name="de Groot N.N."/>
        </authorList>
    </citation>
    <scope>NUCLEOTIDE SEQUENCE [LARGE SCALE GENOMIC DNA]</scope>
    <source>
        <strain evidence="3 4">DSM 17862</strain>
    </source>
</reference>
<dbReference type="Proteomes" id="UP000199180">
    <property type="component" value="Unassembled WGS sequence"/>
</dbReference>
<dbReference type="InterPro" id="IPR006015">
    <property type="entry name" value="Universal_stress_UspA"/>
</dbReference>
<evidence type="ECO:0000313" key="3">
    <source>
        <dbReference type="EMBL" id="SES68069.1"/>
    </source>
</evidence>
<dbReference type="InterPro" id="IPR006016">
    <property type="entry name" value="UspA"/>
</dbReference>
<dbReference type="PRINTS" id="PR01438">
    <property type="entry name" value="UNVRSLSTRESS"/>
</dbReference>
<evidence type="ECO:0000256" key="1">
    <source>
        <dbReference type="ARBA" id="ARBA00008791"/>
    </source>
</evidence>
<dbReference type="RefSeq" id="WP_090731731.1">
    <property type="nucleotide sequence ID" value="NZ_CP177219.1"/>
</dbReference>
<dbReference type="AlphaFoldDB" id="A0A1H9YGA4"/>
<evidence type="ECO:0000259" key="2">
    <source>
        <dbReference type="Pfam" id="PF00582"/>
    </source>
</evidence>
<evidence type="ECO:0000313" key="4">
    <source>
        <dbReference type="Proteomes" id="UP000199180"/>
    </source>
</evidence>
<dbReference type="PANTHER" id="PTHR46268:SF6">
    <property type="entry name" value="UNIVERSAL STRESS PROTEIN UP12"/>
    <property type="match status" value="1"/>
</dbReference>
<dbReference type="PANTHER" id="PTHR46268">
    <property type="entry name" value="STRESS RESPONSE PROTEIN NHAX"/>
    <property type="match status" value="1"/>
</dbReference>
<dbReference type="CDD" id="cd00293">
    <property type="entry name" value="USP-like"/>
    <property type="match status" value="1"/>
</dbReference>
<dbReference type="STRING" id="364199.SAMN04489858_101167"/>
<name>A0A1H9YGA4_9RHOB</name>
<dbReference type="SUPFAM" id="SSF52402">
    <property type="entry name" value="Adenine nucleotide alpha hydrolases-like"/>
    <property type="match status" value="1"/>
</dbReference>
<proteinExistence type="inferred from homology"/>
<accession>A0A1H9YGA4</accession>
<dbReference type="InterPro" id="IPR014729">
    <property type="entry name" value="Rossmann-like_a/b/a_fold"/>
</dbReference>
<dbReference type="Gene3D" id="3.40.50.620">
    <property type="entry name" value="HUPs"/>
    <property type="match status" value="1"/>
</dbReference>
<organism evidence="3 4">
    <name type="scientific">Paracoccus homiensis</name>
    <dbReference type="NCBI Taxonomy" id="364199"/>
    <lineage>
        <taxon>Bacteria</taxon>
        <taxon>Pseudomonadati</taxon>
        <taxon>Pseudomonadota</taxon>
        <taxon>Alphaproteobacteria</taxon>
        <taxon>Rhodobacterales</taxon>
        <taxon>Paracoccaceae</taxon>
        <taxon>Paracoccus</taxon>
    </lineage>
</organism>
<gene>
    <name evidence="3" type="ORF">SAMN04489858_101167</name>
</gene>
<dbReference type="EMBL" id="FOHO01000001">
    <property type="protein sequence ID" value="SES68069.1"/>
    <property type="molecule type" value="Genomic_DNA"/>
</dbReference>
<comment type="similarity">
    <text evidence="1">Belongs to the universal stress protein A family.</text>
</comment>